<dbReference type="SUPFAM" id="SSF52540">
    <property type="entry name" value="P-loop containing nucleoside triphosphate hydrolases"/>
    <property type="match status" value="1"/>
</dbReference>
<comment type="caution">
    <text evidence="4">The sequence shown here is derived from an EMBL/GenBank/DDBJ whole genome shotgun (WGS) entry which is preliminary data.</text>
</comment>
<evidence type="ECO:0000259" key="1">
    <source>
        <dbReference type="PROSITE" id="PS50035"/>
    </source>
</evidence>
<dbReference type="Pfam" id="PF13091">
    <property type="entry name" value="PLDc_2"/>
    <property type="match status" value="1"/>
</dbReference>
<dbReference type="EMBL" id="JAGGKS010000002">
    <property type="protein sequence ID" value="MBP1925270.1"/>
    <property type="molecule type" value="Genomic_DNA"/>
</dbReference>
<feature type="domain" description="PLD phosphodiesterase" evidence="1">
    <location>
        <begin position="218"/>
        <end position="249"/>
    </location>
</feature>
<keyword evidence="4" id="KW-0547">Nucleotide-binding</keyword>
<dbReference type="SMART" id="SM00487">
    <property type="entry name" value="DEXDc"/>
    <property type="match status" value="1"/>
</dbReference>
<keyword evidence="4" id="KW-0067">ATP-binding</keyword>
<dbReference type="GO" id="GO:0004386">
    <property type="term" value="F:helicase activity"/>
    <property type="evidence" value="ECO:0007669"/>
    <property type="project" value="UniProtKB-KW"/>
</dbReference>
<dbReference type="Gene3D" id="3.30.870.10">
    <property type="entry name" value="Endonuclease Chain A"/>
    <property type="match status" value="1"/>
</dbReference>
<dbReference type="Proteomes" id="UP001519342">
    <property type="component" value="Unassembled WGS sequence"/>
</dbReference>
<evidence type="ECO:0000313" key="4">
    <source>
        <dbReference type="EMBL" id="MBP1925270.1"/>
    </source>
</evidence>
<dbReference type="InterPro" id="IPR001736">
    <property type="entry name" value="PLipase_D/transphosphatidylase"/>
</dbReference>
<organism evidence="4 5">
    <name type="scientific">Sedimentibacter acidaminivorans</name>
    <dbReference type="NCBI Taxonomy" id="913099"/>
    <lineage>
        <taxon>Bacteria</taxon>
        <taxon>Bacillati</taxon>
        <taxon>Bacillota</taxon>
        <taxon>Tissierellia</taxon>
        <taxon>Sedimentibacter</taxon>
    </lineage>
</organism>
<feature type="domain" description="Helicase ATP-binding" evidence="2">
    <location>
        <begin position="337"/>
        <end position="494"/>
    </location>
</feature>
<dbReference type="PANTHER" id="PTHR47962:SF7">
    <property type="entry name" value="MITOCHONDRIAL ATP-DEPENDENT HELICASE IRC3-RELATED"/>
    <property type="match status" value="1"/>
</dbReference>
<sequence>MSLHNGFYESVINKIINEEIIKKLDSNDSYIDKKQIDKEEANAVLSKYMSIVINKSLRNISGDDKHYRQVELCNKIVSLLKEELKLEDLDDFIINENAQLLLAILNNKDSALIDNYKDKKIRPITSIATNSLFTGAQNEPSLGSELIKEINTADRIDMLVSFIKWSGLVQIYESLKEFTKEHKLRIITTSYMGATDYKAIIELSRLPNTEIKISYDTQRTRLHSKSYMFYRNTGFSTAYIGSSNLSNSALTTGLEWNLKISEYTSKDMIKKFNATFESYWHDNDFYLFNKDDLLDKQKLEIALNTNKICSNDTESQFYFDVIPYSYQVEILDKLQAEREIHNRYKNLIVAATGTGKTVISAFDYKRFVGNNPNAKNRLLFVAHREEILVQSRDCFRKILKDRNFGDLWVGKYDPSQIEHLFISIQTFNSKEFTENIKADYYDYVVIDEFHHSAAPSYRKLLEYINPKILLGMTATPERMDDKDVTVYFDNRIAAEIRLGEAINRKILSSFNYFGITDSVTLKNIKWRNGKYDATELENIYTKDNQRANLVIDSIKKYTKDILEVRGLGFCVSKLHAEYMSQYFNKVGIPSIYLTADSNDSERYSAKNKLENREINFIFVVDLYNEGVDIPSIDTVLFLRPTESITVFLQQLGRGLRLNDGKECLTVLDFVGQANKNYIFHEQKYRALIGNTHNSIAKEIENEFPNLPKGCFIKLERIAKEYILENIKNTLNNKRTIIRKIKDYASSRTTLNVIEFCKNHNVKLIDIYKNYSFTYLCSEAGIIKDFDYDKYKKESKGISRLLHIDSKEWIEFILMILKSNRFNYIDLNKNEKLMLNMFYYTIWQDTLEKMNFNTAEDSINKLRECKPLNKEIISILEYSLENISFKEKSMNLEYQCPLKLHCKYSMAEILAAFEENKLDKKSSFREGVLYLKDKKTDMFFITLNKSEKDYSETTMYDDYAIDDKYFHWQSQSGTSDTSPTGQRYINHESMGSKVVLFVREKKKVNGITEPYYCLGTARFVSYEGSKPMSIVWKLDNKMPEFIKKKASGNVMVG</sequence>
<dbReference type="PROSITE" id="PS51192">
    <property type="entry name" value="HELICASE_ATP_BIND_1"/>
    <property type="match status" value="1"/>
</dbReference>
<dbReference type="RefSeq" id="WP_209510992.1">
    <property type="nucleotide sequence ID" value="NZ_JAGGKS010000002.1"/>
</dbReference>
<dbReference type="PROSITE" id="PS51194">
    <property type="entry name" value="HELICASE_CTER"/>
    <property type="match status" value="1"/>
</dbReference>
<dbReference type="InterPro" id="IPR025202">
    <property type="entry name" value="PLD-like_dom"/>
</dbReference>
<keyword evidence="4" id="KW-0347">Helicase</keyword>
<dbReference type="SUPFAM" id="SSF56024">
    <property type="entry name" value="Phospholipase D/nuclease"/>
    <property type="match status" value="1"/>
</dbReference>
<proteinExistence type="predicted"/>
<dbReference type="InterPro" id="IPR006935">
    <property type="entry name" value="Helicase/UvrB_N"/>
</dbReference>
<dbReference type="InterPro" id="IPR014001">
    <property type="entry name" value="Helicase_ATP-bd"/>
</dbReference>
<dbReference type="PROSITE" id="PS50035">
    <property type="entry name" value="PLD"/>
    <property type="match status" value="1"/>
</dbReference>
<evidence type="ECO:0000259" key="3">
    <source>
        <dbReference type="PROSITE" id="PS51194"/>
    </source>
</evidence>
<evidence type="ECO:0000313" key="5">
    <source>
        <dbReference type="Proteomes" id="UP001519342"/>
    </source>
</evidence>
<dbReference type="InterPro" id="IPR021835">
    <property type="entry name" value="DUF3427"/>
</dbReference>
<protein>
    <submittedName>
        <fullName evidence="4">Superfamily II DNA or RNA helicase</fullName>
    </submittedName>
</protein>
<dbReference type="Gene3D" id="3.40.50.300">
    <property type="entry name" value="P-loop containing nucleotide triphosphate hydrolases"/>
    <property type="match status" value="2"/>
</dbReference>
<gene>
    <name evidence="4" type="ORF">J2Z76_001127</name>
</gene>
<evidence type="ECO:0000259" key="2">
    <source>
        <dbReference type="PROSITE" id="PS51192"/>
    </source>
</evidence>
<keyword evidence="5" id="KW-1185">Reference proteome</keyword>
<keyword evidence="4" id="KW-0378">Hydrolase</keyword>
<dbReference type="Pfam" id="PF04851">
    <property type="entry name" value="ResIII"/>
    <property type="match status" value="1"/>
</dbReference>
<accession>A0ABS4GC50</accession>
<dbReference type="CDD" id="cd09203">
    <property type="entry name" value="PLDc_N_DEXD_b1"/>
    <property type="match status" value="1"/>
</dbReference>
<name>A0ABS4GC50_9FIRM</name>
<dbReference type="PANTHER" id="PTHR47962">
    <property type="entry name" value="ATP-DEPENDENT HELICASE LHR-RELATED-RELATED"/>
    <property type="match status" value="1"/>
</dbReference>
<dbReference type="SMART" id="SM00490">
    <property type="entry name" value="HELICc"/>
    <property type="match status" value="1"/>
</dbReference>
<dbReference type="CDD" id="cd18799">
    <property type="entry name" value="SF2_C_EcoAI-like"/>
    <property type="match status" value="1"/>
</dbReference>
<feature type="domain" description="Helicase C-terminal" evidence="3">
    <location>
        <begin position="553"/>
        <end position="703"/>
    </location>
</feature>
<dbReference type="InterPro" id="IPR027417">
    <property type="entry name" value="P-loop_NTPase"/>
</dbReference>
<reference evidence="4 5" key="1">
    <citation type="submission" date="2021-03" db="EMBL/GenBank/DDBJ databases">
        <title>Genomic Encyclopedia of Type Strains, Phase IV (KMG-IV): sequencing the most valuable type-strain genomes for metagenomic binning, comparative biology and taxonomic classification.</title>
        <authorList>
            <person name="Goeker M."/>
        </authorList>
    </citation>
    <scope>NUCLEOTIDE SEQUENCE [LARGE SCALE GENOMIC DNA]</scope>
    <source>
        <strain evidence="4 5">DSM 24004</strain>
    </source>
</reference>
<dbReference type="Pfam" id="PF00271">
    <property type="entry name" value="Helicase_C"/>
    <property type="match status" value="1"/>
</dbReference>
<dbReference type="CDD" id="cd18032">
    <property type="entry name" value="DEXHc_RE_I_III_res"/>
    <property type="match status" value="1"/>
</dbReference>
<dbReference type="InterPro" id="IPR001650">
    <property type="entry name" value="Helicase_C-like"/>
</dbReference>
<dbReference type="Pfam" id="PF11907">
    <property type="entry name" value="DUF3427"/>
    <property type="match status" value="1"/>
</dbReference>
<dbReference type="InterPro" id="IPR052511">
    <property type="entry name" value="ATP-dep_Helicase"/>
</dbReference>